<gene>
    <name evidence="1" type="ORF">S01H4_20598</name>
</gene>
<name>X1B120_9ZZZZ</name>
<reference evidence="1" key="1">
    <citation type="journal article" date="2014" name="Front. Microbiol.">
        <title>High frequency of phylogenetically diverse reductive dehalogenase-homologous genes in deep subseafloor sedimentary metagenomes.</title>
        <authorList>
            <person name="Kawai M."/>
            <person name="Futagami T."/>
            <person name="Toyoda A."/>
            <person name="Takaki Y."/>
            <person name="Nishi S."/>
            <person name="Hori S."/>
            <person name="Arai W."/>
            <person name="Tsubouchi T."/>
            <person name="Morono Y."/>
            <person name="Uchiyama I."/>
            <person name="Ito T."/>
            <person name="Fujiyama A."/>
            <person name="Inagaki F."/>
            <person name="Takami H."/>
        </authorList>
    </citation>
    <scope>NUCLEOTIDE SEQUENCE</scope>
    <source>
        <strain evidence="1">Expedition CK06-06</strain>
    </source>
</reference>
<dbReference type="AlphaFoldDB" id="X1B120"/>
<comment type="caution">
    <text evidence="1">The sequence shown here is derived from an EMBL/GenBank/DDBJ whole genome shotgun (WGS) entry which is preliminary data.</text>
</comment>
<evidence type="ECO:0000313" key="1">
    <source>
        <dbReference type="EMBL" id="GAG65721.1"/>
    </source>
</evidence>
<protein>
    <submittedName>
        <fullName evidence="1">Uncharacterized protein</fullName>
    </submittedName>
</protein>
<dbReference type="EMBL" id="BART01009269">
    <property type="protein sequence ID" value="GAG65721.1"/>
    <property type="molecule type" value="Genomic_DNA"/>
</dbReference>
<accession>X1B120</accession>
<organism evidence="1">
    <name type="scientific">marine sediment metagenome</name>
    <dbReference type="NCBI Taxonomy" id="412755"/>
    <lineage>
        <taxon>unclassified sequences</taxon>
        <taxon>metagenomes</taxon>
        <taxon>ecological metagenomes</taxon>
    </lineage>
</organism>
<sequence length="68" mass="7530">MSVHYDALDINRDIVLDLPFREGIGTITHSVAKTHPEVRLINTPTWTPLDSGLGVLELNGTNEYLIAD</sequence>
<proteinExistence type="predicted"/>